<sequence>MSLPSTAGEGGGSGALCAVCLLDTDSTSVTAICSTALLQLAAHEDTTKGALGDTPAASRNRSMRLRTPAPHDQRRASPAVLKRAATQMDGDAWRKRTAAPSTPAWSR</sequence>
<evidence type="ECO:0000256" key="1">
    <source>
        <dbReference type="SAM" id="MobiDB-lite"/>
    </source>
</evidence>
<proteinExistence type="predicted"/>
<keyword evidence="3" id="KW-1185">Reference proteome</keyword>
<organism evidence="2 3">
    <name type="scientific">Porphyra umbilicalis</name>
    <name type="common">Purple laver</name>
    <name type="synonym">Red alga</name>
    <dbReference type="NCBI Taxonomy" id="2786"/>
    <lineage>
        <taxon>Eukaryota</taxon>
        <taxon>Rhodophyta</taxon>
        <taxon>Bangiophyceae</taxon>
        <taxon>Bangiales</taxon>
        <taxon>Bangiaceae</taxon>
        <taxon>Porphyra</taxon>
    </lineage>
</organism>
<evidence type="ECO:0000313" key="2">
    <source>
        <dbReference type="EMBL" id="OSX77632.1"/>
    </source>
</evidence>
<name>A0A1X6P9R1_PORUM</name>
<dbReference type="EMBL" id="KV918832">
    <property type="protein sequence ID" value="OSX77632.1"/>
    <property type="molecule type" value="Genomic_DNA"/>
</dbReference>
<dbReference type="AlphaFoldDB" id="A0A1X6P9R1"/>
<gene>
    <name evidence="2" type="ORF">BU14_0141s0016</name>
</gene>
<feature type="region of interest" description="Disordered" evidence="1">
    <location>
        <begin position="46"/>
        <end position="107"/>
    </location>
</feature>
<evidence type="ECO:0000313" key="3">
    <source>
        <dbReference type="Proteomes" id="UP000218209"/>
    </source>
</evidence>
<reference evidence="2 3" key="1">
    <citation type="submission" date="2017-03" db="EMBL/GenBank/DDBJ databases">
        <title>WGS assembly of Porphyra umbilicalis.</title>
        <authorList>
            <person name="Brawley S.H."/>
            <person name="Blouin N.A."/>
            <person name="Ficko-Blean E."/>
            <person name="Wheeler G.L."/>
            <person name="Lohr M."/>
            <person name="Goodson H.V."/>
            <person name="Jenkins J.W."/>
            <person name="Blaby-Haas C.E."/>
            <person name="Helliwell K.E."/>
            <person name="Chan C."/>
            <person name="Marriage T."/>
            <person name="Bhattacharya D."/>
            <person name="Klein A.S."/>
            <person name="Badis Y."/>
            <person name="Brodie J."/>
            <person name="Cao Y."/>
            <person name="Collen J."/>
            <person name="Dittami S.M."/>
            <person name="Gachon C.M."/>
            <person name="Green B.R."/>
            <person name="Karpowicz S."/>
            <person name="Kim J.W."/>
            <person name="Kudahl U."/>
            <person name="Lin S."/>
            <person name="Michel G."/>
            <person name="Mittag M."/>
            <person name="Olson B.J."/>
            <person name="Pangilinan J."/>
            <person name="Peng Y."/>
            <person name="Qiu H."/>
            <person name="Shu S."/>
            <person name="Singer J.T."/>
            <person name="Smith A.G."/>
            <person name="Sprecher B.N."/>
            <person name="Wagner V."/>
            <person name="Wang W."/>
            <person name="Wang Z.-Y."/>
            <person name="Yan J."/>
            <person name="Yarish C."/>
            <person name="Zoeuner-Riek S."/>
            <person name="Zhuang Y."/>
            <person name="Zou Y."/>
            <person name="Lindquist E.A."/>
            <person name="Grimwood J."/>
            <person name="Barry K."/>
            <person name="Rokhsar D.S."/>
            <person name="Schmutz J."/>
            <person name="Stiller J.W."/>
            <person name="Grossman A.R."/>
            <person name="Prochnik S.E."/>
        </authorList>
    </citation>
    <scope>NUCLEOTIDE SEQUENCE [LARGE SCALE GENOMIC DNA]</scope>
    <source>
        <strain evidence="2">4086291</strain>
    </source>
</reference>
<protein>
    <submittedName>
        <fullName evidence="2">Uncharacterized protein</fullName>
    </submittedName>
</protein>
<dbReference type="Proteomes" id="UP000218209">
    <property type="component" value="Unassembled WGS sequence"/>
</dbReference>
<accession>A0A1X6P9R1</accession>